<organism evidence="2 3">
    <name type="scientific">Mariniflexile aquimaris</name>
    <dbReference type="NCBI Taxonomy" id="881009"/>
    <lineage>
        <taxon>Bacteria</taxon>
        <taxon>Pseudomonadati</taxon>
        <taxon>Bacteroidota</taxon>
        <taxon>Flavobacteriia</taxon>
        <taxon>Flavobacteriales</taxon>
        <taxon>Flavobacteriaceae</taxon>
        <taxon>Mariniflexile</taxon>
    </lineage>
</organism>
<sequence>MSAKITLGEKIGTKKIVHISNVKNGLKCKCLCTECGEKLIAINNKNNKREIHFRHEVDSECKGGIETALHLLAKQIVTENNSIKLFENTFFNYSKSELEVLLFDYTPDVIIENPQTNEKWLIEIAVTSFIAEEKLKKIQRDKLNCLEIDLKRIDRKITPSELKPILLNDNSIRKIINRQAEETIEIVKLEEERISKEETKSKKDYSSYNWLLVITLLLIGYFGFKALRKRKNL</sequence>
<dbReference type="EMBL" id="JBHTIB010000012">
    <property type="protein sequence ID" value="MFD0836704.1"/>
    <property type="molecule type" value="Genomic_DNA"/>
</dbReference>
<feature type="transmembrane region" description="Helical" evidence="1">
    <location>
        <begin position="208"/>
        <end position="227"/>
    </location>
</feature>
<reference evidence="3" key="1">
    <citation type="journal article" date="2019" name="Int. J. Syst. Evol. Microbiol.">
        <title>The Global Catalogue of Microorganisms (GCM) 10K type strain sequencing project: providing services to taxonomists for standard genome sequencing and annotation.</title>
        <authorList>
            <consortium name="The Broad Institute Genomics Platform"/>
            <consortium name="The Broad Institute Genome Sequencing Center for Infectious Disease"/>
            <person name="Wu L."/>
            <person name="Ma J."/>
        </authorList>
    </citation>
    <scope>NUCLEOTIDE SEQUENCE [LARGE SCALE GENOMIC DNA]</scope>
    <source>
        <strain evidence="3">CCUG 60529</strain>
    </source>
</reference>
<gene>
    <name evidence="2" type="ORF">ACFQ0I_13075</name>
</gene>
<keyword evidence="1" id="KW-0472">Membrane</keyword>
<dbReference type="Proteomes" id="UP001597011">
    <property type="component" value="Unassembled WGS sequence"/>
</dbReference>
<keyword evidence="1" id="KW-0812">Transmembrane</keyword>
<proteinExistence type="predicted"/>
<evidence type="ECO:0000256" key="1">
    <source>
        <dbReference type="SAM" id="Phobius"/>
    </source>
</evidence>
<accession>A0ABW3BU61</accession>
<evidence type="ECO:0008006" key="4">
    <source>
        <dbReference type="Google" id="ProtNLM"/>
    </source>
</evidence>
<comment type="caution">
    <text evidence="2">The sequence shown here is derived from an EMBL/GenBank/DDBJ whole genome shotgun (WGS) entry which is preliminary data.</text>
</comment>
<dbReference type="RefSeq" id="WP_379942945.1">
    <property type="nucleotide sequence ID" value="NZ_JBHTIB010000012.1"/>
</dbReference>
<evidence type="ECO:0000313" key="2">
    <source>
        <dbReference type="EMBL" id="MFD0836704.1"/>
    </source>
</evidence>
<keyword evidence="1" id="KW-1133">Transmembrane helix</keyword>
<keyword evidence="3" id="KW-1185">Reference proteome</keyword>
<name>A0ABW3BU61_9FLAO</name>
<evidence type="ECO:0000313" key="3">
    <source>
        <dbReference type="Proteomes" id="UP001597011"/>
    </source>
</evidence>
<protein>
    <recommendedName>
        <fullName evidence="4">Competence protein CoiA-like protein</fullName>
    </recommendedName>
</protein>